<dbReference type="AlphaFoldDB" id="A0A5M4AUR6"/>
<evidence type="ECO:0000313" key="1">
    <source>
        <dbReference type="EMBL" id="GET31514.1"/>
    </source>
</evidence>
<keyword evidence="2" id="KW-1185">Reference proteome</keyword>
<name>A0A5M4AUR6_9BACT</name>
<accession>A0A5M4AUR6</accession>
<comment type="caution">
    <text evidence="1">The sequence shown here is derived from an EMBL/GenBank/DDBJ whole genome shotgun (WGS) entry which is preliminary data.</text>
</comment>
<dbReference type="EMBL" id="BLAX01000001">
    <property type="protein sequence ID" value="GET31514.1"/>
    <property type="molecule type" value="Genomic_DNA"/>
</dbReference>
<dbReference type="RefSeq" id="WP_025866219.1">
    <property type="nucleotide sequence ID" value="NZ_BLAX01000001.1"/>
</dbReference>
<proteinExistence type="predicted"/>
<dbReference type="OrthoDB" id="1120867at2"/>
<sequence>MQQKHVWLILLVIQSLAVLQAKGQETKRDSVDVGDSIKWKTSTEHLSVQPILQQEKPVLWFPESDLSQTLHQKIFVPDMDRVLRYLSYRTNDSVSSVLPMYPGLADFRNYGGRLGTFGLTDDLSLDYGAFINVQYGYLTGRRNIIFGGNLLFRYSLTDRLQLQTWGQYVTLGKQNDPAFRMRGLFPTRNVGAGLQYNSGGKAKVRLGVEYQYDQSNKVWKPESGGKVLFNFK</sequence>
<gene>
    <name evidence="1" type="ORF">PbJCM13498_03770</name>
</gene>
<protein>
    <submittedName>
        <fullName evidence="1">Uncharacterized protein</fullName>
    </submittedName>
</protein>
<dbReference type="Proteomes" id="UP000391834">
    <property type="component" value="Unassembled WGS sequence"/>
</dbReference>
<evidence type="ECO:0000313" key="2">
    <source>
        <dbReference type="Proteomes" id="UP000391834"/>
    </source>
</evidence>
<organism evidence="1 2">
    <name type="scientific">Prolixibacter bellariivorans</name>
    <dbReference type="NCBI Taxonomy" id="314319"/>
    <lineage>
        <taxon>Bacteria</taxon>
        <taxon>Pseudomonadati</taxon>
        <taxon>Bacteroidota</taxon>
        <taxon>Bacteroidia</taxon>
        <taxon>Marinilabiliales</taxon>
        <taxon>Prolixibacteraceae</taxon>
        <taxon>Prolixibacter</taxon>
    </lineage>
</organism>
<reference evidence="1 2" key="1">
    <citation type="submission" date="2019-10" db="EMBL/GenBank/DDBJ databases">
        <title>Prolixibacter strains distinguished by the presence of nitrate reductase genes were adept at nitrate-dependent anaerobic corrosion of metallic iron and carbon steel.</title>
        <authorList>
            <person name="Iino T."/>
            <person name="Shono N."/>
            <person name="Ito K."/>
            <person name="Nakamura R."/>
            <person name="Sueoka K."/>
            <person name="Harayama S."/>
            <person name="Ohkuma M."/>
        </authorList>
    </citation>
    <scope>NUCLEOTIDE SEQUENCE [LARGE SCALE GENOMIC DNA]</scope>
    <source>
        <strain evidence="1 2">JCM 13498</strain>
    </source>
</reference>